<organism evidence="1">
    <name type="scientific">Eutreptiella gymnastica</name>
    <dbReference type="NCBI Taxonomy" id="73025"/>
    <lineage>
        <taxon>Eukaryota</taxon>
        <taxon>Discoba</taxon>
        <taxon>Euglenozoa</taxon>
        <taxon>Euglenida</taxon>
        <taxon>Spirocuta</taxon>
        <taxon>Euglenophyceae</taxon>
        <taxon>Eutreptiales</taxon>
        <taxon>Eutreptiaceae</taxon>
        <taxon>Eutreptiella</taxon>
    </lineage>
</organism>
<accession>A0A7S4G9M4</accession>
<gene>
    <name evidence="1" type="ORF">EGYM00163_LOCUS40776</name>
</gene>
<evidence type="ECO:0000313" key="1">
    <source>
        <dbReference type="EMBL" id="CAE0829498.1"/>
    </source>
</evidence>
<name>A0A7S4G9M4_9EUGL</name>
<dbReference type="AlphaFoldDB" id="A0A7S4G9M4"/>
<proteinExistence type="predicted"/>
<protein>
    <submittedName>
        <fullName evidence="1">Uncharacterized protein</fullName>
    </submittedName>
</protein>
<sequence>MVLNVVLIPRWVYRALLLADSTALHVWDHTLRNFVTVPEFLSVESTMSITEIRNNLAAEGVGLCALRWHVTWHKVDSGQKRESSIHHNTKGLPVLGVMLRDRLSKKEKQGLLSADLYNMERSDWEELIL</sequence>
<reference evidence="1" key="1">
    <citation type="submission" date="2021-01" db="EMBL/GenBank/DDBJ databases">
        <authorList>
            <person name="Corre E."/>
            <person name="Pelletier E."/>
            <person name="Niang G."/>
            <person name="Scheremetjew M."/>
            <person name="Finn R."/>
            <person name="Kale V."/>
            <person name="Holt S."/>
            <person name="Cochrane G."/>
            <person name="Meng A."/>
            <person name="Brown T."/>
            <person name="Cohen L."/>
        </authorList>
    </citation>
    <scope>NUCLEOTIDE SEQUENCE</scope>
    <source>
        <strain evidence="1">CCMP1594</strain>
    </source>
</reference>
<dbReference type="EMBL" id="HBJA01118509">
    <property type="protein sequence ID" value="CAE0829498.1"/>
    <property type="molecule type" value="Transcribed_RNA"/>
</dbReference>